<reference evidence="1" key="2">
    <citation type="journal article" date="2022" name="New Phytol.">
        <title>Evolutionary transition to the ectomycorrhizal habit in the genomes of a hyperdiverse lineage of mushroom-forming fungi.</title>
        <authorList>
            <person name="Looney B."/>
            <person name="Miyauchi S."/>
            <person name="Morin E."/>
            <person name="Drula E."/>
            <person name="Courty P.E."/>
            <person name="Kohler A."/>
            <person name="Kuo A."/>
            <person name="LaButti K."/>
            <person name="Pangilinan J."/>
            <person name="Lipzen A."/>
            <person name="Riley R."/>
            <person name="Andreopoulos W."/>
            <person name="He G."/>
            <person name="Johnson J."/>
            <person name="Nolan M."/>
            <person name="Tritt A."/>
            <person name="Barry K.W."/>
            <person name="Grigoriev I.V."/>
            <person name="Nagy L.G."/>
            <person name="Hibbett D."/>
            <person name="Henrissat B."/>
            <person name="Matheny P.B."/>
            <person name="Labbe J."/>
            <person name="Martin F.M."/>
        </authorList>
    </citation>
    <scope>NUCLEOTIDE SEQUENCE</scope>
    <source>
        <strain evidence="1">HHB10654</strain>
    </source>
</reference>
<organism evidence="1 2">
    <name type="scientific">Artomyces pyxidatus</name>
    <dbReference type="NCBI Taxonomy" id="48021"/>
    <lineage>
        <taxon>Eukaryota</taxon>
        <taxon>Fungi</taxon>
        <taxon>Dikarya</taxon>
        <taxon>Basidiomycota</taxon>
        <taxon>Agaricomycotina</taxon>
        <taxon>Agaricomycetes</taxon>
        <taxon>Russulales</taxon>
        <taxon>Auriscalpiaceae</taxon>
        <taxon>Artomyces</taxon>
    </lineage>
</organism>
<proteinExistence type="predicted"/>
<protein>
    <submittedName>
        <fullName evidence="1">Cytochrome P450</fullName>
    </submittedName>
</protein>
<reference evidence="1" key="1">
    <citation type="submission" date="2021-03" db="EMBL/GenBank/DDBJ databases">
        <authorList>
            <consortium name="DOE Joint Genome Institute"/>
            <person name="Ahrendt S."/>
            <person name="Looney B.P."/>
            <person name="Miyauchi S."/>
            <person name="Morin E."/>
            <person name="Drula E."/>
            <person name="Courty P.E."/>
            <person name="Chicoki N."/>
            <person name="Fauchery L."/>
            <person name="Kohler A."/>
            <person name="Kuo A."/>
            <person name="Labutti K."/>
            <person name="Pangilinan J."/>
            <person name="Lipzen A."/>
            <person name="Riley R."/>
            <person name="Andreopoulos W."/>
            <person name="He G."/>
            <person name="Johnson J."/>
            <person name="Barry K.W."/>
            <person name="Grigoriev I.V."/>
            <person name="Nagy L."/>
            <person name="Hibbett D."/>
            <person name="Henrissat B."/>
            <person name="Matheny P.B."/>
            <person name="Labbe J."/>
            <person name="Martin F."/>
        </authorList>
    </citation>
    <scope>NUCLEOTIDE SEQUENCE</scope>
    <source>
        <strain evidence="1">HHB10654</strain>
    </source>
</reference>
<name>A0ACB8T6L2_9AGAM</name>
<comment type="caution">
    <text evidence="1">The sequence shown here is derived from an EMBL/GenBank/DDBJ whole genome shotgun (WGS) entry which is preliminary data.</text>
</comment>
<evidence type="ECO:0000313" key="2">
    <source>
        <dbReference type="Proteomes" id="UP000814140"/>
    </source>
</evidence>
<gene>
    <name evidence="1" type="ORF">BV25DRAFT_1852932</name>
</gene>
<dbReference type="EMBL" id="MU277199">
    <property type="protein sequence ID" value="KAI0064334.1"/>
    <property type="molecule type" value="Genomic_DNA"/>
</dbReference>
<keyword evidence="2" id="KW-1185">Reference proteome</keyword>
<accession>A0ACB8T6L2</accession>
<sequence length="532" mass="60805">MGLYDTFIPVDWFYLAGAFGVVFIVSRVLKFVNGLKAVSWLPGLRLPLDQMSPPGVLISYCRWNPGLYLTWNERFTFYQGWNSETVSSVPFLLGPPSIYTSSLEVARQIVSSGPKSAWVKPIATSQTTSVWGDNILSTNNPEWRKHRRILGPAFTQSSTYTHLWSAAQRIYHEMTESEGWDMRDEVEIPVMQKLTFRFALNVILSTGFGIDLPWDSPPGQGDEVTLQQALRLYADHVTFFVLVPKWIQRLPFPWLKKMSTAYGVLHDYMHTQVAERRAGIGGEAELKSDIFSLLIHANEEDGKLSLTDSEVIGNVFSLLFAGHETTAQTFTIVLGYLGMYPDVQREMYDEIIRVVGRDREPVYEDFGKLQKILSLFFECVRLYPSGYLMIREAKEDTFLTIPKDGWSSETRTIAIEKGTHAIIDVVGIQLNPRYFDNPTRFDPSRWYGVSSESETVSAWSIGPRTCIGRKFAFVEAVCFLTLFIRDWHVEPILRKGESTEEWRERVMVPKLMLSLGVQDVPVKLTRRTSRKQ</sequence>
<evidence type="ECO:0000313" key="1">
    <source>
        <dbReference type="EMBL" id="KAI0064334.1"/>
    </source>
</evidence>
<dbReference type="Proteomes" id="UP000814140">
    <property type="component" value="Unassembled WGS sequence"/>
</dbReference>